<dbReference type="AlphaFoldDB" id="A0A4Y7PV14"/>
<protein>
    <recommendedName>
        <fullName evidence="2">DUF6535 domain-containing protein</fullName>
    </recommendedName>
</protein>
<sequence length="121" mass="13330">MPADVENQTPAAQSQSFTAELPTGKCSNAPFSDGQSAKIWQPYLRIAHQYDNDLVKGWQDDMDTLLIFASLFSASVTPFVIESYHSLQEDSSEIMINVLFQISQQLANGTTPAAARRSSPF</sequence>
<feature type="region of interest" description="Disordered" evidence="1">
    <location>
        <begin position="1"/>
        <end position="29"/>
    </location>
</feature>
<evidence type="ECO:0000256" key="1">
    <source>
        <dbReference type="SAM" id="MobiDB-lite"/>
    </source>
</evidence>
<reference evidence="3 4" key="1">
    <citation type="submission" date="2018-06" db="EMBL/GenBank/DDBJ databases">
        <title>A transcriptomic atlas of mushroom development highlights an independent origin of complex multicellularity.</title>
        <authorList>
            <consortium name="DOE Joint Genome Institute"/>
            <person name="Krizsan K."/>
            <person name="Almasi E."/>
            <person name="Merenyi Z."/>
            <person name="Sahu N."/>
            <person name="Viragh M."/>
            <person name="Koszo T."/>
            <person name="Mondo S."/>
            <person name="Kiss B."/>
            <person name="Balint B."/>
            <person name="Kues U."/>
            <person name="Barry K."/>
            <person name="Hegedus J.C."/>
            <person name="Henrissat B."/>
            <person name="Johnson J."/>
            <person name="Lipzen A."/>
            <person name="Ohm R."/>
            <person name="Nagy I."/>
            <person name="Pangilinan J."/>
            <person name="Yan J."/>
            <person name="Xiong Y."/>
            <person name="Grigoriev I.V."/>
            <person name="Hibbett D.S."/>
            <person name="Nagy L.G."/>
        </authorList>
    </citation>
    <scope>NUCLEOTIDE SEQUENCE [LARGE SCALE GENOMIC DNA]</scope>
    <source>
        <strain evidence="3 4">SZMC22713</strain>
    </source>
</reference>
<proteinExistence type="predicted"/>
<feature type="domain" description="DUF6535" evidence="2">
    <location>
        <begin position="40"/>
        <end position="117"/>
    </location>
</feature>
<evidence type="ECO:0000259" key="2">
    <source>
        <dbReference type="Pfam" id="PF20153"/>
    </source>
</evidence>
<dbReference type="OrthoDB" id="2753780at2759"/>
<dbReference type="VEuPathDB" id="FungiDB:BD410DRAFT_842468"/>
<keyword evidence="4" id="KW-1185">Reference proteome</keyword>
<dbReference type="InterPro" id="IPR045338">
    <property type="entry name" value="DUF6535"/>
</dbReference>
<feature type="compositionally biased region" description="Polar residues" evidence="1">
    <location>
        <begin position="1"/>
        <end position="18"/>
    </location>
</feature>
<dbReference type="EMBL" id="ML170202">
    <property type="protein sequence ID" value="TDL18898.1"/>
    <property type="molecule type" value="Genomic_DNA"/>
</dbReference>
<dbReference type="Pfam" id="PF20153">
    <property type="entry name" value="DUF6535"/>
    <property type="match status" value="1"/>
</dbReference>
<accession>A0A4Y7PV14</accession>
<name>A0A4Y7PV14_9AGAM</name>
<dbReference type="Proteomes" id="UP000294933">
    <property type="component" value="Unassembled WGS sequence"/>
</dbReference>
<organism evidence="3 4">
    <name type="scientific">Rickenella mellea</name>
    <dbReference type="NCBI Taxonomy" id="50990"/>
    <lineage>
        <taxon>Eukaryota</taxon>
        <taxon>Fungi</taxon>
        <taxon>Dikarya</taxon>
        <taxon>Basidiomycota</taxon>
        <taxon>Agaricomycotina</taxon>
        <taxon>Agaricomycetes</taxon>
        <taxon>Hymenochaetales</taxon>
        <taxon>Rickenellaceae</taxon>
        <taxon>Rickenella</taxon>
    </lineage>
</organism>
<evidence type="ECO:0000313" key="3">
    <source>
        <dbReference type="EMBL" id="TDL18898.1"/>
    </source>
</evidence>
<gene>
    <name evidence="3" type="ORF">BD410DRAFT_842468</name>
</gene>
<evidence type="ECO:0000313" key="4">
    <source>
        <dbReference type="Proteomes" id="UP000294933"/>
    </source>
</evidence>